<evidence type="ECO:0000256" key="6">
    <source>
        <dbReference type="ARBA" id="ARBA00022723"/>
    </source>
</evidence>
<dbReference type="InterPro" id="IPR053378">
    <property type="entry name" value="Prenyl_diphosphate_synthase"/>
</dbReference>
<dbReference type="SFLD" id="SFLDG01017">
    <property type="entry name" value="Polyprenyl_Transferase_Like"/>
    <property type="match status" value="1"/>
</dbReference>
<comment type="cofactor">
    <cofactor evidence="1">
        <name>Mg(2+)</name>
        <dbReference type="ChEBI" id="CHEBI:18420"/>
    </cofactor>
</comment>
<evidence type="ECO:0000313" key="14">
    <source>
        <dbReference type="Proteomes" id="UP000824063"/>
    </source>
</evidence>
<comment type="similarity">
    <text evidence="2 12">Belongs to the FPP/GGPP synthase family.</text>
</comment>
<keyword evidence="8" id="KW-0414">Isoprene biosynthesis</keyword>
<evidence type="ECO:0000256" key="5">
    <source>
        <dbReference type="ARBA" id="ARBA00022679"/>
    </source>
</evidence>
<dbReference type="GO" id="GO:0005737">
    <property type="term" value="C:cytoplasm"/>
    <property type="evidence" value="ECO:0007669"/>
    <property type="project" value="UniProtKB-ARBA"/>
</dbReference>
<evidence type="ECO:0000256" key="3">
    <source>
        <dbReference type="ARBA" id="ARBA00012439"/>
    </source>
</evidence>
<evidence type="ECO:0000256" key="1">
    <source>
        <dbReference type="ARBA" id="ARBA00001946"/>
    </source>
</evidence>
<evidence type="ECO:0000256" key="10">
    <source>
        <dbReference type="ARBA" id="ARBA00032873"/>
    </source>
</evidence>
<dbReference type="Proteomes" id="UP000824063">
    <property type="component" value="Unassembled WGS sequence"/>
</dbReference>
<dbReference type="Pfam" id="PF00348">
    <property type="entry name" value="polyprenyl_synt"/>
    <property type="match status" value="1"/>
</dbReference>
<dbReference type="GO" id="GO:0004337">
    <property type="term" value="F:(2E,6E)-farnesyl diphosphate synthase activity"/>
    <property type="evidence" value="ECO:0007669"/>
    <property type="project" value="UniProtKB-EC"/>
</dbReference>
<evidence type="ECO:0000256" key="9">
    <source>
        <dbReference type="ARBA" id="ARBA00032380"/>
    </source>
</evidence>
<dbReference type="InterPro" id="IPR000092">
    <property type="entry name" value="Polyprenyl_synt"/>
</dbReference>
<protein>
    <recommendedName>
        <fullName evidence="4">Farnesyl diphosphate synthase</fullName>
        <ecNumber evidence="3">2.5.1.10</ecNumber>
    </recommendedName>
    <alternativeName>
        <fullName evidence="10">(2E,6E)-farnesyl diphosphate synthase</fullName>
    </alternativeName>
    <alternativeName>
        <fullName evidence="9">Geranyltranstransferase</fullName>
    </alternativeName>
</protein>
<dbReference type="SFLD" id="SFLDS00005">
    <property type="entry name" value="Isoprenoid_Synthase_Type_I"/>
    <property type="match status" value="1"/>
</dbReference>
<comment type="catalytic activity">
    <reaction evidence="11">
        <text>isopentenyl diphosphate + (2E)-geranyl diphosphate = (2E,6E)-farnesyl diphosphate + diphosphate</text>
        <dbReference type="Rhea" id="RHEA:19361"/>
        <dbReference type="ChEBI" id="CHEBI:33019"/>
        <dbReference type="ChEBI" id="CHEBI:58057"/>
        <dbReference type="ChEBI" id="CHEBI:128769"/>
        <dbReference type="ChEBI" id="CHEBI:175763"/>
        <dbReference type="EC" id="2.5.1.10"/>
    </reaction>
</comment>
<evidence type="ECO:0000256" key="12">
    <source>
        <dbReference type="RuleBase" id="RU004466"/>
    </source>
</evidence>
<dbReference type="GO" id="GO:0016114">
    <property type="term" value="P:terpenoid biosynthetic process"/>
    <property type="evidence" value="ECO:0007669"/>
    <property type="project" value="UniProtKB-ARBA"/>
</dbReference>
<dbReference type="Gene3D" id="1.10.600.10">
    <property type="entry name" value="Farnesyl Diphosphate Synthase"/>
    <property type="match status" value="1"/>
</dbReference>
<evidence type="ECO:0000256" key="7">
    <source>
        <dbReference type="ARBA" id="ARBA00022842"/>
    </source>
</evidence>
<reference evidence="13" key="2">
    <citation type="submission" date="2021-04" db="EMBL/GenBank/DDBJ databases">
        <authorList>
            <person name="Gilroy R."/>
        </authorList>
    </citation>
    <scope>NUCLEOTIDE SEQUENCE</scope>
    <source>
        <strain evidence="13">CHK172-16539</strain>
    </source>
</reference>
<evidence type="ECO:0000256" key="4">
    <source>
        <dbReference type="ARBA" id="ARBA00015100"/>
    </source>
</evidence>
<evidence type="ECO:0000256" key="11">
    <source>
        <dbReference type="ARBA" id="ARBA00049399"/>
    </source>
</evidence>
<dbReference type="InterPro" id="IPR033749">
    <property type="entry name" value="Polyprenyl_synt_CS"/>
</dbReference>
<keyword evidence="7" id="KW-0460">Magnesium</keyword>
<gene>
    <name evidence="13" type="ORF">IAA20_05430</name>
</gene>
<dbReference type="EC" id="2.5.1.10" evidence="3"/>
<proteinExistence type="inferred from homology"/>
<dbReference type="AlphaFoldDB" id="A0A9D2F7H6"/>
<dbReference type="FunFam" id="1.10.600.10:FF:000001">
    <property type="entry name" value="Geranylgeranyl diphosphate synthase"/>
    <property type="match status" value="1"/>
</dbReference>
<sequence length="301" mass="33407">MSTTLNHFKQPLIEQLELEMQRYIEEHVQEEQLKESMIYSIRAGGKRIRPLLLFVTMASFQKKVDFGAIQVASALEMIHTYSLIHDDLPAMDDDDLRRGQPTNHKVFGEALAILAGDSLLTMAFQLLSQSQLPNDKKLLLIQLLAETSGSSGMVAGQVADILGEGQKLSVDELIAIHRRKTGELIRFAILAGGILADQSQQTIEDLAKLANHLGLAFQIRDDILDVISDASVLGKATQKDEMAEKNTYPGLLGLEGAKEALAFEMAQSRAVIQVLQKEQLHIELFEDLLEMFSIEEKGVNK</sequence>
<dbReference type="SUPFAM" id="SSF48576">
    <property type="entry name" value="Terpenoid synthases"/>
    <property type="match status" value="1"/>
</dbReference>
<evidence type="ECO:0000313" key="13">
    <source>
        <dbReference type="EMBL" id="HIZ53362.1"/>
    </source>
</evidence>
<dbReference type="PANTHER" id="PTHR43281">
    <property type="entry name" value="FARNESYL DIPHOSPHATE SYNTHASE"/>
    <property type="match status" value="1"/>
</dbReference>
<name>A0A9D2F7H6_9ENTE</name>
<dbReference type="PROSITE" id="PS00723">
    <property type="entry name" value="POLYPRENYL_SYNTHASE_1"/>
    <property type="match status" value="1"/>
</dbReference>
<keyword evidence="6" id="KW-0479">Metal-binding</keyword>
<dbReference type="NCBIfam" id="NF045485">
    <property type="entry name" value="FPPsyn"/>
    <property type="match status" value="1"/>
</dbReference>
<evidence type="ECO:0000256" key="8">
    <source>
        <dbReference type="ARBA" id="ARBA00023229"/>
    </source>
</evidence>
<dbReference type="EMBL" id="DXBN01000123">
    <property type="protein sequence ID" value="HIZ53362.1"/>
    <property type="molecule type" value="Genomic_DNA"/>
</dbReference>
<dbReference type="GO" id="GO:0046872">
    <property type="term" value="F:metal ion binding"/>
    <property type="evidence" value="ECO:0007669"/>
    <property type="project" value="UniProtKB-KW"/>
</dbReference>
<reference evidence="13" key="1">
    <citation type="journal article" date="2021" name="PeerJ">
        <title>Extensive microbial diversity within the chicken gut microbiome revealed by metagenomics and culture.</title>
        <authorList>
            <person name="Gilroy R."/>
            <person name="Ravi A."/>
            <person name="Getino M."/>
            <person name="Pursley I."/>
            <person name="Horton D.L."/>
            <person name="Alikhan N.F."/>
            <person name="Baker D."/>
            <person name="Gharbi K."/>
            <person name="Hall N."/>
            <person name="Watson M."/>
            <person name="Adriaenssens E.M."/>
            <person name="Foster-Nyarko E."/>
            <person name="Jarju S."/>
            <person name="Secka A."/>
            <person name="Antonio M."/>
            <person name="Oren A."/>
            <person name="Chaudhuri R.R."/>
            <person name="La Ragione R."/>
            <person name="Hildebrand F."/>
            <person name="Pallen M.J."/>
        </authorList>
    </citation>
    <scope>NUCLEOTIDE SEQUENCE</scope>
    <source>
        <strain evidence="13">CHK172-16539</strain>
    </source>
</reference>
<dbReference type="CDD" id="cd00685">
    <property type="entry name" value="Trans_IPPS_HT"/>
    <property type="match status" value="1"/>
</dbReference>
<dbReference type="InterPro" id="IPR008949">
    <property type="entry name" value="Isoprenoid_synthase_dom_sf"/>
</dbReference>
<dbReference type="PROSITE" id="PS00444">
    <property type="entry name" value="POLYPRENYL_SYNTHASE_2"/>
    <property type="match status" value="1"/>
</dbReference>
<comment type="caution">
    <text evidence="13">The sequence shown here is derived from an EMBL/GenBank/DDBJ whole genome shotgun (WGS) entry which is preliminary data.</text>
</comment>
<accession>A0A9D2F7H6</accession>
<dbReference type="PANTHER" id="PTHR43281:SF1">
    <property type="entry name" value="FARNESYL DIPHOSPHATE SYNTHASE"/>
    <property type="match status" value="1"/>
</dbReference>
<evidence type="ECO:0000256" key="2">
    <source>
        <dbReference type="ARBA" id="ARBA00006706"/>
    </source>
</evidence>
<keyword evidence="5 12" id="KW-0808">Transferase</keyword>
<organism evidence="13 14">
    <name type="scientific">Candidatus Enterococcus avicola</name>
    <dbReference type="NCBI Taxonomy" id="2838561"/>
    <lineage>
        <taxon>Bacteria</taxon>
        <taxon>Bacillati</taxon>
        <taxon>Bacillota</taxon>
        <taxon>Bacilli</taxon>
        <taxon>Lactobacillales</taxon>
        <taxon>Enterococcaceae</taxon>
        <taxon>Enterococcus</taxon>
    </lineage>
</organism>